<sequence>MHGAIARLERAEQDLARLIDMCTEKRNRQVFSKLDISNDLGIRSEKIRNFISENKKNEKNDAVSGASRRRTALSTGEFWSLLRFVEERRDDIRALSGEAAKAFDRIFEVVGGPVDNSIEYVDVVDLAALVEATQAPQQMKIYIKGRYLTFRRMPSTDNIMVSALEVLEDPERQALIWKNKHPLSRGFVEYSGIVGYSSDHFIMLGQREDARSIDALALRLPDVAPTPATQINEWHGIAFVETSNIPTCSRLYMVSRKESLDDLQEHCGIKGFDYCRDLGLSSKNLIDIFDLPGGNLQDFHERNSQAFTARNY</sequence>
<dbReference type="RefSeq" id="WP_139210149.1">
    <property type="nucleotide sequence ID" value="NZ_FOCM01000016.1"/>
</dbReference>
<gene>
    <name evidence="2" type="ORF">SAMN04488011_1165</name>
</gene>
<dbReference type="AlphaFoldDB" id="A0A1H8MEL4"/>
<keyword evidence="1" id="KW-0175">Coiled coil</keyword>
<feature type="coiled-coil region" evidence="1">
    <location>
        <begin position="1"/>
        <end position="28"/>
    </location>
</feature>
<name>A0A1H8MEL4_9RHOB</name>
<accession>A0A1H8MEL4</accession>
<evidence type="ECO:0000313" key="2">
    <source>
        <dbReference type="EMBL" id="SEO15616.1"/>
    </source>
</evidence>
<dbReference type="EMBL" id="FOCM01000016">
    <property type="protein sequence ID" value="SEO15616.1"/>
    <property type="molecule type" value="Genomic_DNA"/>
</dbReference>
<keyword evidence="3" id="KW-1185">Reference proteome</keyword>
<organism evidence="2 3">
    <name type="scientific">Palleronia pelagia</name>
    <dbReference type="NCBI Taxonomy" id="387096"/>
    <lineage>
        <taxon>Bacteria</taxon>
        <taxon>Pseudomonadati</taxon>
        <taxon>Pseudomonadota</taxon>
        <taxon>Alphaproteobacteria</taxon>
        <taxon>Rhodobacterales</taxon>
        <taxon>Roseobacteraceae</taxon>
        <taxon>Palleronia</taxon>
    </lineage>
</organism>
<reference evidence="3" key="1">
    <citation type="submission" date="2016-10" db="EMBL/GenBank/DDBJ databases">
        <authorList>
            <person name="Varghese N."/>
            <person name="Submissions S."/>
        </authorList>
    </citation>
    <scope>NUCLEOTIDE SEQUENCE [LARGE SCALE GENOMIC DNA]</scope>
    <source>
        <strain evidence="3">DSM 26893</strain>
    </source>
</reference>
<proteinExistence type="predicted"/>
<protein>
    <submittedName>
        <fullName evidence="2">Uncharacterized protein</fullName>
    </submittedName>
</protein>
<evidence type="ECO:0000256" key="1">
    <source>
        <dbReference type="SAM" id="Coils"/>
    </source>
</evidence>
<evidence type="ECO:0000313" key="3">
    <source>
        <dbReference type="Proteomes" id="UP000199372"/>
    </source>
</evidence>
<dbReference type="Proteomes" id="UP000199372">
    <property type="component" value="Unassembled WGS sequence"/>
</dbReference>